<sequence length="49" mass="5727">MKDYIRECESFKRTELEDLFSDIIGHTQKAVSKHEITAAFNNALDEWPV</sequence>
<protein>
    <submittedName>
        <fullName evidence="1">Uncharacterized protein</fullName>
    </submittedName>
</protein>
<dbReference type="EMBL" id="MT145175">
    <property type="protein sequence ID" value="QJI04384.1"/>
    <property type="molecule type" value="Genomic_DNA"/>
</dbReference>
<proteinExistence type="predicted"/>
<organism evidence="1">
    <name type="scientific">viral metagenome</name>
    <dbReference type="NCBI Taxonomy" id="1070528"/>
    <lineage>
        <taxon>unclassified sequences</taxon>
        <taxon>metagenomes</taxon>
        <taxon>organismal metagenomes</taxon>
    </lineage>
</organism>
<reference evidence="1" key="1">
    <citation type="submission" date="2020-03" db="EMBL/GenBank/DDBJ databases">
        <title>The deep terrestrial virosphere.</title>
        <authorList>
            <person name="Holmfeldt K."/>
            <person name="Nilsson E."/>
            <person name="Simone D."/>
            <person name="Lopez-Fernandez M."/>
            <person name="Wu X."/>
            <person name="de Brujin I."/>
            <person name="Lundin D."/>
            <person name="Andersson A."/>
            <person name="Bertilsson S."/>
            <person name="Dopson M."/>
        </authorList>
    </citation>
    <scope>NUCLEOTIDE SEQUENCE</scope>
    <source>
        <strain evidence="1">TM448B07734</strain>
    </source>
</reference>
<accession>A0A6M3Y5V8</accession>
<gene>
    <name evidence="1" type="ORF">TM448B07734_0001</name>
</gene>
<dbReference type="AlphaFoldDB" id="A0A6M3Y5V8"/>
<evidence type="ECO:0000313" key="1">
    <source>
        <dbReference type="EMBL" id="QJI04384.1"/>
    </source>
</evidence>
<name>A0A6M3Y5V8_9ZZZZ</name>